<keyword evidence="5" id="KW-0804">Transcription</keyword>
<dbReference type="GO" id="GO:0000981">
    <property type="term" value="F:DNA-binding transcription factor activity, RNA polymerase II-specific"/>
    <property type="evidence" value="ECO:0007669"/>
    <property type="project" value="InterPro"/>
</dbReference>
<dbReference type="PROSITE" id="PS00463">
    <property type="entry name" value="ZN2_CY6_FUNGAL_1"/>
    <property type="match status" value="1"/>
</dbReference>
<dbReference type="InterPro" id="IPR036864">
    <property type="entry name" value="Zn2-C6_fun-type_DNA-bd_sf"/>
</dbReference>
<evidence type="ECO:0000259" key="8">
    <source>
        <dbReference type="PROSITE" id="PS50048"/>
    </source>
</evidence>
<dbReference type="GO" id="GO:0000976">
    <property type="term" value="F:transcription cis-regulatory region binding"/>
    <property type="evidence" value="ECO:0007669"/>
    <property type="project" value="TreeGrafter"/>
</dbReference>
<name>A0AA38RMT7_9PEZI</name>
<evidence type="ECO:0000256" key="7">
    <source>
        <dbReference type="SAM" id="MobiDB-lite"/>
    </source>
</evidence>
<dbReference type="CDD" id="cd00067">
    <property type="entry name" value="GAL4"/>
    <property type="match status" value="1"/>
</dbReference>
<dbReference type="CDD" id="cd12148">
    <property type="entry name" value="fungal_TF_MHR"/>
    <property type="match status" value="1"/>
</dbReference>
<gene>
    <name evidence="9" type="ORF">NKR23_g5996</name>
</gene>
<dbReference type="PANTHER" id="PTHR31845">
    <property type="entry name" value="FINGER DOMAIN PROTEIN, PUTATIVE-RELATED"/>
    <property type="match status" value="1"/>
</dbReference>
<proteinExistence type="predicted"/>
<feature type="region of interest" description="Disordered" evidence="7">
    <location>
        <begin position="574"/>
        <end position="596"/>
    </location>
</feature>
<dbReference type="PANTHER" id="PTHR31845:SF17">
    <property type="entry name" value="ZN(II)2CYS6 TRANSCRIPTION FACTOR (EUROFUNG)"/>
    <property type="match status" value="1"/>
</dbReference>
<keyword evidence="3" id="KW-0805">Transcription regulation</keyword>
<keyword evidence="10" id="KW-1185">Reference proteome</keyword>
<dbReference type="SMART" id="SM00906">
    <property type="entry name" value="Fungal_trans"/>
    <property type="match status" value="1"/>
</dbReference>
<evidence type="ECO:0000256" key="6">
    <source>
        <dbReference type="ARBA" id="ARBA00023242"/>
    </source>
</evidence>
<dbReference type="Proteomes" id="UP001174694">
    <property type="component" value="Unassembled WGS sequence"/>
</dbReference>
<feature type="domain" description="Zn(2)-C6 fungal-type" evidence="8">
    <location>
        <begin position="31"/>
        <end position="63"/>
    </location>
</feature>
<evidence type="ECO:0000256" key="5">
    <source>
        <dbReference type="ARBA" id="ARBA00023163"/>
    </source>
</evidence>
<keyword evidence="4" id="KW-0238">DNA-binding</keyword>
<evidence type="ECO:0000256" key="3">
    <source>
        <dbReference type="ARBA" id="ARBA00023015"/>
    </source>
</evidence>
<organism evidence="9 10">
    <name type="scientific">Pleurostoma richardsiae</name>
    <dbReference type="NCBI Taxonomy" id="41990"/>
    <lineage>
        <taxon>Eukaryota</taxon>
        <taxon>Fungi</taxon>
        <taxon>Dikarya</taxon>
        <taxon>Ascomycota</taxon>
        <taxon>Pezizomycotina</taxon>
        <taxon>Sordariomycetes</taxon>
        <taxon>Sordariomycetidae</taxon>
        <taxon>Calosphaeriales</taxon>
        <taxon>Pleurostomataceae</taxon>
        <taxon>Pleurostoma</taxon>
    </lineage>
</organism>
<dbReference type="EMBL" id="JANBVO010000016">
    <property type="protein sequence ID" value="KAJ9144626.1"/>
    <property type="molecule type" value="Genomic_DNA"/>
</dbReference>
<dbReference type="SMART" id="SM00066">
    <property type="entry name" value="GAL4"/>
    <property type="match status" value="1"/>
</dbReference>
<dbReference type="InterPro" id="IPR001138">
    <property type="entry name" value="Zn2Cys6_DnaBD"/>
</dbReference>
<dbReference type="InterPro" id="IPR007219">
    <property type="entry name" value="XnlR_reg_dom"/>
</dbReference>
<evidence type="ECO:0000256" key="1">
    <source>
        <dbReference type="ARBA" id="ARBA00004123"/>
    </source>
</evidence>
<sequence>MDAVNPTSPVRALRDAFGDPKPPAISRKITACVACRKQKIKCHMRDSRPPCTRCKTRGLSCTVNRSLQMLLESDAGWKHSMESKIYKLENLVGKIANVLPRDVLRQLDLPQNIGSTSGVQEAAGVNNNRQEPSSQTESPASHCEIVVDLDSGPGTIPGFSLSQEGVTRFQKGRSHDIISRGVITLENARRYFEHYQNRLDHFPYRILGDHSGGTLDSIRQTSPLLTAAVCTVGALHLATEDFDRLYDEFASLSAAHSFSRAPTVDDVRALCIGAFWLSDLSWTLAGSAVRMATELQLHRSFPRALQGDRAHYLRARLYLLVYACDHHFSVAFGRPPMTRECEAVRGARRLLECRHATEDDARLVSQVLRWSACSGIFDRFGADADRPVADEEVPDLRRFGIALDSLRAEWAERFAPNAHVGNYPRKGVGLQYHFAKLYLCSHAFRGAGPASLRRPSRSQDAAMELEEIANAAVLAALSIVRTVVSDTEIQSFLDGLPTYFDVMIAFSAVFLLKVSTRFSASVRLDLTEIKRLMGELVATLRRVTARMHPRHLLVSITKGIEALLQCCGMAEQTVSEETSMSPDTRPEEVPRDSHTLDSDFSWVPDQNFDPEFMGMYDLLLSQDMDFNMSFALDDEPTADIR</sequence>
<feature type="compositionally biased region" description="Basic and acidic residues" evidence="7">
    <location>
        <begin position="584"/>
        <end position="596"/>
    </location>
</feature>
<protein>
    <submittedName>
        <fullName evidence="9">Transcription factor</fullName>
    </submittedName>
</protein>
<evidence type="ECO:0000256" key="2">
    <source>
        <dbReference type="ARBA" id="ARBA00022723"/>
    </source>
</evidence>
<comment type="caution">
    <text evidence="9">The sequence shown here is derived from an EMBL/GenBank/DDBJ whole genome shotgun (WGS) entry which is preliminary data.</text>
</comment>
<feature type="compositionally biased region" description="Polar residues" evidence="7">
    <location>
        <begin position="118"/>
        <end position="139"/>
    </location>
</feature>
<dbReference type="Pfam" id="PF04082">
    <property type="entry name" value="Fungal_trans"/>
    <property type="match status" value="1"/>
</dbReference>
<dbReference type="GO" id="GO:0008270">
    <property type="term" value="F:zinc ion binding"/>
    <property type="evidence" value="ECO:0007669"/>
    <property type="project" value="InterPro"/>
</dbReference>
<evidence type="ECO:0000256" key="4">
    <source>
        <dbReference type="ARBA" id="ARBA00023125"/>
    </source>
</evidence>
<keyword evidence="6" id="KW-0539">Nucleus</keyword>
<dbReference type="Gene3D" id="4.10.240.10">
    <property type="entry name" value="Zn(2)-C6 fungal-type DNA-binding domain"/>
    <property type="match status" value="1"/>
</dbReference>
<reference evidence="9" key="1">
    <citation type="submission" date="2022-07" db="EMBL/GenBank/DDBJ databases">
        <title>Fungi with potential for degradation of polypropylene.</title>
        <authorList>
            <person name="Gostincar C."/>
        </authorList>
    </citation>
    <scope>NUCLEOTIDE SEQUENCE</scope>
    <source>
        <strain evidence="9">EXF-13308</strain>
    </source>
</reference>
<dbReference type="Pfam" id="PF00172">
    <property type="entry name" value="Zn_clus"/>
    <property type="match status" value="1"/>
</dbReference>
<dbReference type="PROSITE" id="PS50048">
    <property type="entry name" value="ZN2_CY6_FUNGAL_2"/>
    <property type="match status" value="1"/>
</dbReference>
<dbReference type="GO" id="GO:0006351">
    <property type="term" value="P:DNA-templated transcription"/>
    <property type="evidence" value="ECO:0007669"/>
    <property type="project" value="InterPro"/>
</dbReference>
<comment type="subcellular location">
    <subcellularLocation>
        <location evidence="1">Nucleus</location>
    </subcellularLocation>
</comment>
<dbReference type="GO" id="GO:0005634">
    <property type="term" value="C:nucleus"/>
    <property type="evidence" value="ECO:0007669"/>
    <property type="project" value="UniProtKB-SubCell"/>
</dbReference>
<dbReference type="AlphaFoldDB" id="A0AA38RMT7"/>
<evidence type="ECO:0000313" key="10">
    <source>
        <dbReference type="Proteomes" id="UP001174694"/>
    </source>
</evidence>
<evidence type="ECO:0000313" key="9">
    <source>
        <dbReference type="EMBL" id="KAJ9144626.1"/>
    </source>
</evidence>
<feature type="region of interest" description="Disordered" evidence="7">
    <location>
        <begin position="118"/>
        <end position="140"/>
    </location>
</feature>
<keyword evidence="2" id="KW-0479">Metal-binding</keyword>
<accession>A0AA38RMT7</accession>
<dbReference type="InterPro" id="IPR051089">
    <property type="entry name" value="prtT"/>
</dbReference>
<dbReference type="SUPFAM" id="SSF57701">
    <property type="entry name" value="Zn2/Cys6 DNA-binding domain"/>
    <property type="match status" value="1"/>
</dbReference>